<comment type="caution">
    <text evidence="9">The sequence shown here is derived from an EMBL/GenBank/DDBJ whole genome shotgun (WGS) entry which is preliminary data.</text>
</comment>
<dbReference type="Pfam" id="PF14550">
    <property type="entry name" value="Peptidase_S78_2"/>
    <property type="match status" value="1"/>
</dbReference>
<evidence type="ECO:0000259" key="8">
    <source>
        <dbReference type="Pfam" id="PF14550"/>
    </source>
</evidence>
<dbReference type="InterPro" id="IPR023095">
    <property type="entry name" value="Ade_MeTrfase_dom_2"/>
</dbReference>
<evidence type="ECO:0000313" key="9">
    <source>
        <dbReference type="EMBL" id="KKN57379.1"/>
    </source>
</evidence>
<dbReference type="SUPFAM" id="SSF53335">
    <property type="entry name" value="S-adenosyl-L-methionine-dependent methyltransferases"/>
    <property type="match status" value="1"/>
</dbReference>
<dbReference type="GO" id="GO:0009307">
    <property type="term" value="P:DNA restriction-modification system"/>
    <property type="evidence" value="ECO:0007669"/>
    <property type="project" value="InterPro"/>
</dbReference>
<gene>
    <name evidence="9" type="ORF">LCGC14_0562850</name>
</gene>
<evidence type="ECO:0000256" key="4">
    <source>
        <dbReference type="ARBA" id="ARBA00022679"/>
    </source>
</evidence>
<keyword evidence="3" id="KW-0489">Methyltransferase</keyword>
<keyword evidence="5" id="KW-0949">S-adenosyl-L-methionine</keyword>
<keyword evidence="4" id="KW-0808">Transferase</keyword>
<evidence type="ECO:0000256" key="3">
    <source>
        <dbReference type="ARBA" id="ARBA00022603"/>
    </source>
</evidence>
<comment type="similarity">
    <text evidence="1">Belongs to the N(4)/N(6)-methyltransferase family.</text>
</comment>
<protein>
    <recommendedName>
        <fullName evidence="2">site-specific DNA-methyltransferase (adenine-specific)</fullName>
        <ecNumber evidence="2">2.1.1.72</ecNumber>
    </recommendedName>
</protein>
<dbReference type="Pfam" id="PF02086">
    <property type="entry name" value="MethyltransfD12"/>
    <property type="match status" value="1"/>
</dbReference>
<dbReference type="EMBL" id="LAZR01000806">
    <property type="protein sequence ID" value="KKN57379.1"/>
    <property type="molecule type" value="Genomic_DNA"/>
</dbReference>
<accession>A0A0F9RRS6</accession>
<evidence type="ECO:0000256" key="1">
    <source>
        <dbReference type="ARBA" id="ARBA00006594"/>
    </source>
</evidence>
<comment type="catalytic activity">
    <reaction evidence="6">
        <text>a 2'-deoxyadenosine in DNA + S-adenosyl-L-methionine = an N(6)-methyl-2'-deoxyadenosine in DNA + S-adenosyl-L-homocysteine + H(+)</text>
        <dbReference type="Rhea" id="RHEA:15197"/>
        <dbReference type="Rhea" id="RHEA-COMP:12418"/>
        <dbReference type="Rhea" id="RHEA-COMP:12419"/>
        <dbReference type="ChEBI" id="CHEBI:15378"/>
        <dbReference type="ChEBI" id="CHEBI:57856"/>
        <dbReference type="ChEBI" id="CHEBI:59789"/>
        <dbReference type="ChEBI" id="CHEBI:90615"/>
        <dbReference type="ChEBI" id="CHEBI:90616"/>
        <dbReference type="EC" id="2.1.1.72"/>
    </reaction>
</comment>
<evidence type="ECO:0000256" key="5">
    <source>
        <dbReference type="ARBA" id="ARBA00022691"/>
    </source>
</evidence>
<dbReference type="GO" id="GO:0032259">
    <property type="term" value="P:methylation"/>
    <property type="evidence" value="ECO:0007669"/>
    <property type="project" value="UniProtKB-KW"/>
</dbReference>
<evidence type="ECO:0000256" key="7">
    <source>
        <dbReference type="SAM" id="MobiDB-lite"/>
    </source>
</evidence>
<sequence length="787" mass="88166">MNAPHDLPPDAIELMKRVGAQVFGSPAGKSRLAGRLIPLFPEHKSYVEAFAGGAAVFWAKTKVETEVLNDLDTDIAEAFKFIRDMTPAEFAALKRMSWKATEQLFNQLKKSTPTTKITRFYKLVMTRRMGFMRNPKGGIDRTAIGTTVTVPDRLEKAKERLKGVKVFSSDYRKVMKQFDGPATMFFLDPPYVKTDQNVGEKKFDHDGFWNFLKTVKSKFIVTYDVAGPSNFKTQAISHSVPDGRGNYKAYKTFVISNFATKRVAKQEPTSTEVQTIIFDKEKFSLAQARQWLKDNDFKTTFDGKGVDEKPNSFRFRQRNPGDFQTGSFRTITLAPGVKAVIGRPKENKASHTITSPSLDPGGRKLPAQIQPKCPPGKRYNSRTGRCENIKRVAKMEELLKSLGHSMVLRSNAIVVDAAGILINGPVDPATRELIESFVQESVPEEHRGRVHFHEASARPTRDHMPLFDLALVPSKERRLIKISSMEKILKGFPNQVPEAGVHVHNLIREAKKTQNDGRHIHLFVLADGTRVVTEEDGEHEHTMSRPTANETIPDSGLHVHKVLINEEEFTTTEGGGGHDHELQVMSSAFDGIHSHGLKLDGKSLTSIMPGEFWADQGKPEQQRNGPAPPATQLARLAAIEKGSIDPADVILTEKREDVDGHTIRMLPIDKAEEDKHIVLGIVLEPDEVDAHEDTVKPVTIERAAHGWLARFQNRGLMHRKNVNSVVEIFESYIAPINLTIGGQKVKKGSWLVMYHVLDKSIWKKIKSGEFRGFSMGGFARRVKLRED</sequence>
<dbReference type="Gene3D" id="3.40.50.150">
    <property type="entry name" value="Vaccinia Virus protein VP39"/>
    <property type="match status" value="1"/>
</dbReference>
<dbReference type="GO" id="GO:0043565">
    <property type="term" value="F:sequence-specific DNA binding"/>
    <property type="evidence" value="ECO:0007669"/>
    <property type="project" value="TreeGrafter"/>
</dbReference>
<dbReference type="PANTHER" id="PTHR30481">
    <property type="entry name" value="DNA ADENINE METHYLASE"/>
    <property type="match status" value="1"/>
</dbReference>
<dbReference type="Gene3D" id="1.10.1020.10">
    <property type="entry name" value="Adenine-specific Methyltransferase, Domain 2"/>
    <property type="match status" value="1"/>
</dbReference>
<feature type="domain" description="Phage-like element PBSX protein XkdF" evidence="8">
    <location>
        <begin position="668"/>
        <end position="782"/>
    </location>
</feature>
<organism evidence="9">
    <name type="scientific">marine sediment metagenome</name>
    <dbReference type="NCBI Taxonomy" id="412755"/>
    <lineage>
        <taxon>unclassified sequences</taxon>
        <taxon>metagenomes</taxon>
        <taxon>ecological metagenomes</taxon>
    </lineage>
</organism>
<dbReference type="AlphaFoldDB" id="A0A0F9RRS6"/>
<dbReference type="GO" id="GO:0009007">
    <property type="term" value="F:site-specific DNA-methyltransferase (adenine-specific) activity"/>
    <property type="evidence" value="ECO:0007669"/>
    <property type="project" value="UniProtKB-EC"/>
</dbReference>
<dbReference type="InterPro" id="IPR012327">
    <property type="entry name" value="MeTrfase_D12"/>
</dbReference>
<dbReference type="EC" id="2.1.1.72" evidence="2"/>
<dbReference type="GO" id="GO:0006298">
    <property type="term" value="P:mismatch repair"/>
    <property type="evidence" value="ECO:0007669"/>
    <property type="project" value="TreeGrafter"/>
</dbReference>
<proteinExistence type="inferred from homology"/>
<dbReference type="InterPro" id="IPR029063">
    <property type="entry name" value="SAM-dependent_MTases_sf"/>
</dbReference>
<name>A0A0F9RRS6_9ZZZZ</name>
<dbReference type="GO" id="GO:1904047">
    <property type="term" value="F:S-adenosyl-L-methionine binding"/>
    <property type="evidence" value="ECO:0007669"/>
    <property type="project" value="TreeGrafter"/>
</dbReference>
<feature type="region of interest" description="Disordered" evidence="7">
    <location>
        <begin position="345"/>
        <end position="382"/>
    </location>
</feature>
<evidence type="ECO:0000256" key="6">
    <source>
        <dbReference type="ARBA" id="ARBA00047942"/>
    </source>
</evidence>
<reference evidence="9" key="1">
    <citation type="journal article" date="2015" name="Nature">
        <title>Complex archaea that bridge the gap between prokaryotes and eukaryotes.</title>
        <authorList>
            <person name="Spang A."/>
            <person name="Saw J.H."/>
            <person name="Jorgensen S.L."/>
            <person name="Zaremba-Niedzwiedzka K."/>
            <person name="Martijn J."/>
            <person name="Lind A.E."/>
            <person name="van Eijk R."/>
            <person name="Schleper C."/>
            <person name="Guy L."/>
            <person name="Ettema T.J."/>
        </authorList>
    </citation>
    <scope>NUCLEOTIDE SEQUENCE</scope>
</reference>
<dbReference type="InterPro" id="IPR027924">
    <property type="entry name" value="XkdF"/>
</dbReference>
<evidence type="ECO:0000256" key="2">
    <source>
        <dbReference type="ARBA" id="ARBA00011900"/>
    </source>
</evidence>